<dbReference type="PANTHER" id="PTHR43705">
    <property type="entry name" value="HYDROXYACYLGLUTATHIONE HYDROLASE"/>
    <property type="match status" value="1"/>
</dbReference>
<evidence type="ECO:0000256" key="4">
    <source>
        <dbReference type="ARBA" id="ARBA00022723"/>
    </source>
</evidence>
<comment type="catalytic activity">
    <reaction evidence="1 7">
        <text>an S-(2-hydroxyacyl)glutathione + H2O = a 2-hydroxy carboxylate + glutathione + H(+)</text>
        <dbReference type="Rhea" id="RHEA:21864"/>
        <dbReference type="ChEBI" id="CHEBI:15377"/>
        <dbReference type="ChEBI" id="CHEBI:15378"/>
        <dbReference type="ChEBI" id="CHEBI:57925"/>
        <dbReference type="ChEBI" id="CHEBI:58896"/>
        <dbReference type="ChEBI" id="CHEBI:71261"/>
        <dbReference type="EC" id="3.1.2.6"/>
    </reaction>
</comment>
<protein>
    <recommendedName>
        <fullName evidence="7">Hydroxyacylglutathione hydrolase</fullName>
        <ecNumber evidence="7">3.1.2.6</ecNumber>
    </recommendedName>
    <alternativeName>
        <fullName evidence="7">Glyoxalase II</fullName>
        <shortName evidence="7">Glx II</shortName>
    </alternativeName>
</protein>
<dbReference type="Proteomes" id="UP000005297">
    <property type="component" value="Unassembled WGS sequence"/>
</dbReference>
<dbReference type="eggNOG" id="COG0491">
    <property type="taxonomic scope" value="Bacteria"/>
</dbReference>
<dbReference type="PANTHER" id="PTHR43705:SF1">
    <property type="entry name" value="HYDROXYACYLGLUTATHIONE HYDROLASE GLOB"/>
    <property type="match status" value="1"/>
</dbReference>
<dbReference type="STRING" id="314344.AL013_02315"/>
<dbReference type="UniPathway" id="UPA00619">
    <property type="reaction ID" value="UER00676"/>
</dbReference>
<feature type="binding site" evidence="7">
    <location>
        <position position="66"/>
    </location>
    <ligand>
        <name>Zn(2+)</name>
        <dbReference type="ChEBI" id="CHEBI:29105"/>
        <label>2</label>
    </ligand>
</feature>
<dbReference type="OrthoDB" id="5290637at2"/>
<dbReference type="HAMAP" id="MF_01374">
    <property type="entry name" value="Glyoxalase_2"/>
    <property type="match status" value="1"/>
</dbReference>
<dbReference type="NCBIfam" id="TIGR03413">
    <property type="entry name" value="GSH_gloB"/>
    <property type="match status" value="1"/>
</dbReference>
<dbReference type="FunCoup" id="Q0F0R2">
    <property type="interactions" value="341"/>
</dbReference>
<dbReference type="Pfam" id="PF16123">
    <property type="entry name" value="HAGH_C"/>
    <property type="match status" value="1"/>
</dbReference>
<dbReference type="CDD" id="cd07723">
    <property type="entry name" value="hydroxyacylglutathione_hydrolase_MBL-fold"/>
    <property type="match status" value="1"/>
</dbReference>
<proteinExistence type="inferred from homology"/>
<feature type="binding site" evidence="7">
    <location>
        <position position="67"/>
    </location>
    <ligand>
        <name>Zn(2+)</name>
        <dbReference type="ChEBI" id="CHEBI:29105"/>
        <label>2</label>
    </ligand>
</feature>
<dbReference type="InParanoid" id="Q0F0R2"/>
<evidence type="ECO:0000256" key="6">
    <source>
        <dbReference type="ARBA" id="ARBA00022833"/>
    </source>
</evidence>
<dbReference type="EMBL" id="AATS01000004">
    <property type="protein sequence ID" value="EAU54966.1"/>
    <property type="molecule type" value="Genomic_DNA"/>
</dbReference>
<dbReference type="InterPro" id="IPR035680">
    <property type="entry name" value="Clx_II_MBL"/>
</dbReference>
<comment type="cofactor">
    <cofactor evidence="7">
        <name>Zn(2+)</name>
        <dbReference type="ChEBI" id="CHEBI:29105"/>
    </cofactor>
    <text evidence="7">Binds 2 Zn(2+) ions per subunit.</text>
</comment>
<comment type="subunit">
    <text evidence="7">Monomer.</text>
</comment>
<feature type="binding site" evidence="7">
    <location>
        <position position="175"/>
    </location>
    <ligand>
        <name>Zn(2+)</name>
        <dbReference type="ChEBI" id="CHEBI:29105"/>
        <label>2</label>
    </ligand>
</feature>
<dbReference type="InterPro" id="IPR036866">
    <property type="entry name" value="RibonucZ/Hydroxyglut_hydro"/>
</dbReference>
<comment type="similarity">
    <text evidence="3 7">Belongs to the metallo-beta-lactamase superfamily. Glyoxalase II family.</text>
</comment>
<feature type="binding site" evidence="7">
    <location>
        <position position="62"/>
    </location>
    <ligand>
        <name>Zn(2+)</name>
        <dbReference type="ChEBI" id="CHEBI:29105"/>
        <label>1</label>
    </ligand>
</feature>
<dbReference type="HOGENOM" id="CLU_030571_4_1_0"/>
<comment type="function">
    <text evidence="7">Thiolesterase that catalyzes the hydrolysis of S-D-lactoyl-glutathione to form glutathione and D-lactic acid.</text>
</comment>
<dbReference type="SMART" id="SM00849">
    <property type="entry name" value="Lactamase_B"/>
    <property type="match status" value="1"/>
</dbReference>
<evidence type="ECO:0000313" key="10">
    <source>
        <dbReference type="Proteomes" id="UP000005297"/>
    </source>
</evidence>
<dbReference type="GO" id="GO:0046872">
    <property type="term" value="F:metal ion binding"/>
    <property type="evidence" value="ECO:0007669"/>
    <property type="project" value="UniProtKB-KW"/>
</dbReference>
<evidence type="ECO:0000256" key="3">
    <source>
        <dbReference type="ARBA" id="ARBA00006759"/>
    </source>
</evidence>
<dbReference type="InterPro" id="IPR032282">
    <property type="entry name" value="HAGH_C"/>
</dbReference>
<feature type="binding site" evidence="7">
    <location>
        <position position="120"/>
    </location>
    <ligand>
        <name>Zn(2+)</name>
        <dbReference type="ChEBI" id="CHEBI:29105"/>
        <label>1</label>
    </ligand>
</feature>
<feature type="binding site" evidence="7">
    <location>
        <position position="137"/>
    </location>
    <ligand>
        <name>Zn(2+)</name>
        <dbReference type="ChEBI" id="CHEBI:29105"/>
        <label>1</label>
    </ligand>
</feature>
<dbReference type="GO" id="GO:0004416">
    <property type="term" value="F:hydroxyacylglutathione hydrolase activity"/>
    <property type="evidence" value="ECO:0007669"/>
    <property type="project" value="UniProtKB-UniRule"/>
</dbReference>
<sequence>MLSYNHSNFTVHQLPVLKDNYIYLIEAHASSALIVIDPAEAVSVRRACRELGKPLTHIFNTHHHWDHTDGNQSLKKDFGAVVIGAAHDAERIPGINLKVSEASPPLVDGLNIRVLDVAGHTRGHIAYLLDDALFCGDTLFGAGCGRLFEGTPAQMWQSLQKIAQLDGNTRIYCAHEYTLANLAFAVMVDPENSTLKERLARDSEKRQQDIPTIPSTIEIEKATNPFLRPLDAAFLSAYAAGKAVKPEALAVFTHIRQQKDHF</sequence>
<keyword evidence="4 7" id="KW-0479">Metal-binding</keyword>
<dbReference type="Gene3D" id="3.60.15.10">
    <property type="entry name" value="Ribonuclease Z/Hydroxyacylglutathione hydrolase-like"/>
    <property type="match status" value="1"/>
</dbReference>
<feature type="binding site" evidence="7">
    <location>
        <position position="64"/>
    </location>
    <ligand>
        <name>Zn(2+)</name>
        <dbReference type="ChEBI" id="CHEBI:29105"/>
        <label>1</label>
    </ligand>
</feature>
<evidence type="ECO:0000256" key="5">
    <source>
        <dbReference type="ARBA" id="ARBA00022801"/>
    </source>
</evidence>
<dbReference type="AlphaFoldDB" id="Q0F0R2"/>
<keyword evidence="6 7" id="KW-0862">Zinc</keyword>
<dbReference type="InterPro" id="IPR017782">
    <property type="entry name" value="Hydroxyacylglutathione_Hdrlase"/>
</dbReference>
<evidence type="ECO:0000256" key="7">
    <source>
        <dbReference type="HAMAP-Rule" id="MF_01374"/>
    </source>
</evidence>
<comment type="caution">
    <text evidence="9">The sequence shown here is derived from an EMBL/GenBank/DDBJ whole genome shotgun (WGS) entry which is preliminary data.</text>
</comment>
<dbReference type="GO" id="GO:0019243">
    <property type="term" value="P:methylglyoxal catabolic process to D-lactate via S-lactoyl-glutathione"/>
    <property type="evidence" value="ECO:0007669"/>
    <property type="project" value="UniProtKB-UniRule"/>
</dbReference>
<evidence type="ECO:0000256" key="2">
    <source>
        <dbReference type="ARBA" id="ARBA00004963"/>
    </source>
</evidence>
<evidence type="ECO:0000259" key="8">
    <source>
        <dbReference type="SMART" id="SM00849"/>
    </source>
</evidence>
<keyword evidence="10" id="KW-1185">Reference proteome</keyword>
<keyword evidence="5 7" id="KW-0378">Hydrolase</keyword>
<accession>Q0F0R2</accession>
<dbReference type="PIRSF" id="PIRSF005457">
    <property type="entry name" value="Glx"/>
    <property type="match status" value="1"/>
</dbReference>
<comment type="pathway">
    <text evidence="2 7">Secondary metabolite metabolism; methylglyoxal degradation; (R)-lactate from methylglyoxal: step 2/2.</text>
</comment>
<name>Q0F0R2_9PROT</name>
<dbReference type="InterPro" id="IPR050110">
    <property type="entry name" value="Glyoxalase_II_hydrolase"/>
</dbReference>
<evidence type="ECO:0000256" key="1">
    <source>
        <dbReference type="ARBA" id="ARBA00001623"/>
    </source>
</evidence>
<dbReference type="InterPro" id="IPR001279">
    <property type="entry name" value="Metallo-B-lactamas"/>
</dbReference>
<reference evidence="9 10" key="1">
    <citation type="submission" date="2006-09" db="EMBL/GenBank/DDBJ databases">
        <authorList>
            <person name="Emerson D."/>
            <person name="Ferriera S."/>
            <person name="Johnson J."/>
            <person name="Kravitz S."/>
            <person name="Halpern A."/>
            <person name="Remington K."/>
            <person name="Beeson K."/>
            <person name="Tran B."/>
            <person name="Rogers Y.-H."/>
            <person name="Friedman R."/>
            <person name="Venter J.C."/>
        </authorList>
    </citation>
    <scope>NUCLEOTIDE SEQUENCE [LARGE SCALE GENOMIC DNA]</scope>
    <source>
        <strain evidence="9 10">PV-1</strain>
    </source>
</reference>
<organism evidence="9 10">
    <name type="scientific">Mariprofundus ferrooxydans PV-1</name>
    <dbReference type="NCBI Taxonomy" id="314345"/>
    <lineage>
        <taxon>Bacteria</taxon>
        <taxon>Pseudomonadati</taxon>
        <taxon>Pseudomonadota</taxon>
        <taxon>Candidatius Mariprofundia</taxon>
        <taxon>Mariprofundales</taxon>
        <taxon>Mariprofundaceae</taxon>
        <taxon>Mariprofundus</taxon>
    </lineage>
</organism>
<feature type="binding site" evidence="7">
    <location>
        <position position="137"/>
    </location>
    <ligand>
        <name>Zn(2+)</name>
        <dbReference type="ChEBI" id="CHEBI:29105"/>
        <label>2</label>
    </ligand>
</feature>
<dbReference type="SUPFAM" id="SSF56281">
    <property type="entry name" value="Metallo-hydrolase/oxidoreductase"/>
    <property type="match status" value="1"/>
</dbReference>
<dbReference type="RefSeq" id="WP_009851588.1">
    <property type="nucleotide sequence ID" value="NZ_DS022295.1"/>
</dbReference>
<dbReference type="EC" id="3.1.2.6" evidence="7"/>
<dbReference type="Pfam" id="PF00753">
    <property type="entry name" value="Lactamase_B"/>
    <property type="match status" value="1"/>
</dbReference>
<feature type="domain" description="Metallo-beta-lactamase" evidence="8">
    <location>
        <begin position="19"/>
        <end position="175"/>
    </location>
</feature>
<gene>
    <name evidence="7" type="primary">gloB</name>
    <name evidence="9" type="ORF">SPV1_06474</name>
</gene>
<evidence type="ECO:0000313" key="9">
    <source>
        <dbReference type="EMBL" id="EAU54966.1"/>
    </source>
</evidence>